<sequence>MSQLSAADLADLGERLRQRRQELIAALRQRLHQADDQVEMALFNYFASLDDAATSSQMADYDVAQLSHELAELRTIDLAIGRIAADTYGHCAACGVPIALDRLRAQPGAQMCLACQEELERQPHRMRKLG</sequence>
<accession>A0A7W2EDJ4</accession>
<evidence type="ECO:0000313" key="6">
    <source>
        <dbReference type="EMBL" id="MBA5603973.1"/>
    </source>
</evidence>
<dbReference type="Pfam" id="PF01258">
    <property type="entry name" value="zf-dskA_traR"/>
    <property type="match status" value="1"/>
</dbReference>
<protein>
    <submittedName>
        <fullName evidence="6">TraR/DksA family transcriptional regulator</fullName>
    </submittedName>
</protein>
<organism evidence="6 7">
    <name type="scientific">Rugamonas fusca</name>
    <dbReference type="NCBI Taxonomy" id="2758568"/>
    <lineage>
        <taxon>Bacteria</taxon>
        <taxon>Pseudomonadati</taxon>
        <taxon>Pseudomonadota</taxon>
        <taxon>Betaproteobacteria</taxon>
        <taxon>Burkholderiales</taxon>
        <taxon>Oxalobacteraceae</taxon>
        <taxon>Telluria group</taxon>
        <taxon>Rugamonas</taxon>
    </lineage>
</organism>
<feature type="zinc finger region" description="dksA C4-type" evidence="4">
    <location>
        <begin position="91"/>
        <end position="115"/>
    </location>
</feature>
<evidence type="ECO:0000256" key="3">
    <source>
        <dbReference type="ARBA" id="ARBA00022833"/>
    </source>
</evidence>
<dbReference type="Proteomes" id="UP000566711">
    <property type="component" value="Unassembled WGS sequence"/>
</dbReference>
<dbReference type="SUPFAM" id="SSF109635">
    <property type="entry name" value="DnaK suppressor protein DksA, alpha-hairpin domain"/>
    <property type="match status" value="1"/>
</dbReference>
<feature type="domain" description="Zinc finger DksA/TraR C4-type" evidence="5">
    <location>
        <begin position="87"/>
        <end position="121"/>
    </location>
</feature>
<dbReference type="InterPro" id="IPR037187">
    <property type="entry name" value="DnaK_N"/>
</dbReference>
<keyword evidence="7" id="KW-1185">Reference proteome</keyword>
<evidence type="ECO:0000313" key="7">
    <source>
        <dbReference type="Proteomes" id="UP000566711"/>
    </source>
</evidence>
<dbReference type="AlphaFoldDB" id="A0A7W2EDJ4"/>
<comment type="caution">
    <text evidence="6">The sequence shown here is derived from an EMBL/GenBank/DDBJ whole genome shotgun (WGS) entry which is preliminary data.</text>
</comment>
<dbReference type="PANTHER" id="PTHR33823">
    <property type="entry name" value="RNA POLYMERASE-BINDING TRANSCRIPTION FACTOR DKSA-RELATED"/>
    <property type="match status" value="1"/>
</dbReference>
<name>A0A7W2EDJ4_9BURK</name>
<dbReference type="PANTHER" id="PTHR33823:SF4">
    <property type="entry name" value="GENERAL STRESS PROTEIN 16O"/>
    <property type="match status" value="1"/>
</dbReference>
<dbReference type="GO" id="GO:0008270">
    <property type="term" value="F:zinc ion binding"/>
    <property type="evidence" value="ECO:0007669"/>
    <property type="project" value="UniProtKB-KW"/>
</dbReference>
<dbReference type="InterPro" id="IPR000962">
    <property type="entry name" value="Znf_DskA_TraR"/>
</dbReference>
<evidence type="ECO:0000256" key="2">
    <source>
        <dbReference type="ARBA" id="ARBA00022771"/>
    </source>
</evidence>
<dbReference type="RefSeq" id="WP_182213142.1">
    <property type="nucleotide sequence ID" value="NZ_JACEZS010000001.1"/>
</dbReference>
<evidence type="ECO:0000256" key="1">
    <source>
        <dbReference type="ARBA" id="ARBA00022723"/>
    </source>
</evidence>
<keyword evidence="3" id="KW-0862">Zinc</keyword>
<evidence type="ECO:0000259" key="5">
    <source>
        <dbReference type="Pfam" id="PF01258"/>
    </source>
</evidence>
<proteinExistence type="predicted"/>
<evidence type="ECO:0000256" key="4">
    <source>
        <dbReference type="PROSITE-ProRule" id="PRU00510"/>
    </source>
</evidence>
<dbReference type="Gene3D" id="1.20.120.910">
    <property type="entry name" value="DksA, coiled-coil domain"/>
    <property type="match status" value="1"/>
</dbReference>
<dbReference type="SUPFAM" id="SSF57716">
    <property type="entry name" value="Glucocorticoid receptor-like (DNA-binding domain)"/>
    <property type="match status" value="1"/>
</dbReference>
<dbReference type="PROSITE" id="PS51128">
    <property type="entry name" value="ZF_DKSA_2"/>
    <property type="match status" value="1"/>
</dbReference>
<keyword evidence="2" id="KW-0863">Zinc-finger</keyword>
<gene>
    <name evidence="6" type="ORF">H3H36_01170</name>
</gene>
<dbReference type="EMBL" id="JACEZS010000001">
    <property type="protein sequence ID" value="MBA5603973.1"/>
    <property type="molecule type" value="Genomic_DNA"/>
</dbReference>
<reference evidence="6 7" key="1">
    <citation type="submission" date="2020-07" db="EMBL/GenBank/DDBJ databases">
        <title>Novel species isolated from subtropical streams in China.</title>
        <authorList>
            <person name="Lu H."/>
        </authorList>
    </citation>
    <scope>NUCLEOTIDE SEQUENCE [LARGE SCALE GENOMIC DNA]</scope>
    <source>
        <strain evidence="6 7">FT3S</strain>
    </source>
</reference>
<keyword evidence="1" id="KW-0479">Metal-binding</keyword>